<keyword evidence="4" id="KW-1185">Reference proteome</keyword>
<protein>
    <submittedName>
        <fullName evidence="3">Alpha/beta hydrolase</fullName>
    </submittedName>
</protein>
<keyword evidence="1 3" id="KW-0378">Hydrolase</keyword>
<organism evidence="3 4">
    <name type="scientific">Microbulbifer pacificus</name>
    <dbReference type="NCBI Taxonomy" id="407164"/>
    <lineage>
        <taxon>Bacteria</taxon>
        <taxon>Pseudomonadati</taxon>
        <taxon>Pseudomonadota</taxon>
        <taxon>Gammaproteobacteria</taxon>
        <taxon>Cellvibrionales</taxon>
        <taxon>Microbulbiferaceae</taxon>
        <taxon>Microbulbifer</taxon>
    </lineage>
</organism>
<dbReference type="SUPFAM" id="SSF53474">
    <property type="entry name" value="alpha/beta-Hydrolases"/>
    <property type="match status" value="1"/>
</dbReference>
<dbReference type="PANTHER" id="PTHR43798">
    <property type="entry name" value="MONOACYLGLYCEROL LIPASE"/>
    <property type="match status" value="1"/>
</dbReference>
<dbReference type="PANTHER" id="PTHR43798:SF31">
    <property type="entry name" value="AB HYDROLASE SUPERFAMILY PROTEIN YCLE"/>
    <property type="match status" value="1"/>
</dbReference>
<feature type="domain" description="AB hydrolase-1" evidence="2">
    <location>
        <begin position="68"/>
        <end position="296"/>
    </location>
</feature>
<dbReference type="InterPro" id="IPR050266">
    <property type="entry name" value="AB_hydrolase_sf"/>
</dbReference>
<reference evidence="3 4" key="1">
    <citation type="submission" date="2023-10" db="EMBL/GenBank/DDBJ databases">
        <title>Description of Microbulbifer bruguierae sp. nov., isolated from the sediments of mangrove plant Bruguiera sexangula and comparative genomic analyses of the genus Microbulbifer.</title>
        <authorList>
            <person name="Long M."/>
        </authorList>
    </citation>
    <scope>NUCLEOTIDE SEQUENCE [LARGE SCALE GENOMIC DNA]</scope>
    <source>
        <strain evidence="3 4">SPO729</strain>
    </source>
</reference>
<evidence type="ECO:0000256" key="1">
    <source>
        <dbReference type="ARBA" id="ARBA00022801"/>
    </source>
</evidence>
<evidence type="ECO:0000313" key="4">
    <source>
        <dbReference type="Proteomes" id="UP001302477"/>
    </source>
</evidence>
<dbReference type="GO" id="GO:0016787">
    <property type="term" value="F:hydrolase activity"/>
    <property type="evidence" value="ECO:0007669"/>
    <property type="project" value="UniProtKB-KW"/>
</dbReference>
<evidence type="ECO:0000259" key="2">
    <source>
        <dbReference type="Pfam" id="PF00561"/>
    </source>
</evidence>
<accession>A0AAU0N4Q0</accession>
<dbReference type="Pfam" id="PF00561">
    <property type="entry name" value="Abhydrolase_1"/>
    <property type="match status" value="1"/>
</dbReference>
<dbReference type="InterPro" id="IPR000073">
    <property type="entry name" value="AB_hydrolase_1"/>
</dbReference>
<dbReference type="AlphaFoldDB" id="A0AAU0N4Q0"/>
<gene>
    <name evidence="3" type="ORF">R5R33_07175</name>
</gene>
<dbReference type="RefSeq" id="WP_318955343.1">
    <property type="nucleotide sequence ID" value="NZ_CP137555.1"/>
</dbReference>
<proteinExistence type="predicted"/>
<evidence type="ECO:0000313" key="3">
    <source>
        <dbReference type="EMBL" id="WOX06908.1"/>
    </source>
</evidence>
<sequence>MAFVWKWTVRFLGAVLALSLLFVLYGGFVYRDHQLRDTEFSQGVSYLNIGPAEIAYRANGLDREGKTPVILLHAMFFHMGMWDDWAEELARNRPVYRFDVPGHGLSSLAEDGDYSLQSTVNALQAFMDHQGIDRAILVGASMGGATMFNFAAEYPQRVEKLVLVNSGGLEGHDKADSSGLPDGAYWVLRYLPDWSLNRFVDWLTADNQASDAFKSGFIQTFRNLDIRRGIIGRMQDFKSPDTEAVLAEIQVPTLVMWGEKNPQLPVAQAQRFKTLIEHDGNPVMLRIYQGAGHLLPAEGMDSPIQDLLAFIDQEGGE</sequence>
<dbReference type="EMBL" id="CP137555">
    <property type="protein sequence ID" value="WOX06908.1"/>
    <property type="molecule type" value="Genomic_DNA"/>
</dbReference>
<dbReference type="GO" id="GO:0016020">
    <property type="term" value="C:membrane"/>
    <property type="evidence" value="ECO:0007669"/>
    <property type="project" value="TreeGrafter"/>
</dbReference>
<dbReference type="InterPro" id="IPR029058">
    <property type="entry name" value="AB_hydrolase_fold"/>
</dbReference>
<dbReference type="Gene3D" id="3.40.50.1820">
    <property type="entry name" value="alpha/beta hydrolase"/>
    <property type="match status" value="1"/>
</dbReference>
<name>A0AAU0N4Q0_9GAMM</name>
<dbReference type="KEGG" id="mpaf:R5R33_07175"/>
<dbReference type="Proteomes" id="UP001302477">
    <property type="component" value="Chromosome"/>
</dbReference>
<dbReference type="PRINTS" id="PR00111">
    <property type="entry name" value="ABHYDROLASE"/>
</dbReference>